<evidence type="ECO:0000256" key="3">
    <source>
        <dbReference type="ARBA" id="ARBA00022448"/>
    </source>
</evidence>
<evidence type="ECO:0000313" key="10">
    <source>
        <dbReference type="EMBL" id="BAK21967.1"/>
    </source>
</evidence>
<evidence type="ECO:0000259" key="9">
    <source>
        <dbReference type="PROSITE" id="PS50928"/>
    </source>
</evidence>
<dbReference type="PROSITE" id="PS50928">
    <property type="entry name" value="ABC_TM1"/>
    <property type="match status" value="1"/>
</dbReference>
<dbReference type="GO" id="GO:0005886">
    <property type="term" value="C:plasma membrane"/>
    <property type="evidence" value="ECO:0007669"/>
    <property type="project" value="UniProtKB-SubCell"/>
</dbReference>
<dbReference type="Proteomes" id="UP000008456">
    <property type="component" value="Chromosome"/>
</dbReference>
<dbReference type="FunFam" id="1.10.3720.10:FF:000002">
    <property type="entry name" value="D-methionine ABC transporter permease MetI"/>
    <property type="match status" value="1"/>
</dbReference>
<feature type="domain" description="ABC transmembrane type-1" evidence="9">
    <location>
        <begin position="23"/>
        <end position="218"/>
    </location>
</feature>
<keyword evidence="4" id="KW-1003">Cell membrane</keyword>
<dbReference type="PANTHER" id="PTHR30450">
    <property type="entry name" value="ABC TRANSPORTER PERMEASE"/>
    <property type="match status" value="1"/>
</dbReference>
<keyword evidence="7 8" id="KW-0472">Membrane</keyword>
<keyword evidence="3 8" id="KW-0813">Transport</keyword>
<feature type="transmembrane region" description="Helical" evidence="8">
    <location>
        <begin position="62"/>
        <end position="87"/>
    </location>
</feature>
<name>F3YBT9_MELPT</name>
<evidence type="ECO:0000256" key="4">
    <source>
        <dbReference type="ARBA" id="ARBA00022475"/>
    </source>
</evidence>
<feature type="transmembrane region" description="Helical" evidence="8">
    <location>
        <begin position="93"/>
        <end position="116"/>
    </location>
</feature>
<dbReference type="SUPFAM" id="SSF161098">
    <property type="entry name" value="MetI-like"/>
    <property type="match status" value="1"/>
</dbReference>
<dbReference type="GO" id="GO:0048473">
    <property type="term" value="P:D-methionine transmembrane transport"/>
    <property type="evidence" value="ECO:0007669"/>
    <property type="project" value="TreeGrafter"/>
</dbReference>
<dbReference type="HOGENOM" id="CLU_077375_0_1_9"/>
<evidence type="ECO:0000256" key="7">
    <source>
        <dbReference type="ARBA" id="ARBA00023136"/>
    </source>
</evidence>
<keyword evidence="6 8" id="KW-1133">Transmembrane helix</keyword>
<evidence type="ECO:0000256" key="6">
    <source>
        <dbReference type="ARBA" id="ARBA00022989"/>
    </source>
</evidence>
<dbReference type="RefSeq" id="WP_013774403.1">
    <property type="nucleotide sequence ID" value="NC_015516.1"/>
</dbReference>
<evidence type="ECO:0000256" key="2">
    <source>
        <dbReference type="ARBA" id="ARBA00007069"/>
    </source>
</evidence>
<dbReference type="Pfam" id="PF00528">
    <property type="entry name" value="BPD_transp_1"/>
    <property type="match status" value="1"/>
</dbReference>
<reference key="2">
    <citation type="submission" date="2011-04" db="EMBL/GenBank/DDBJ databases">
        <title>Whole genome sequence of Melissococcus plutonius ATCC 35311.</title>
        <authorList>
            <person name="Okumura K."/>
            <person name="Arai R."/>
            <person name="Osaki M."/>
            <person name="Okura M."/>
            <person name="Kirikae T."/>
            <person name="Takamatsu D."/>
            <person name="Akiyama T."/>
        </authorList>
    </citation>
    <scope>NUCLEOTIDE SEQUENCE</scope>
    <source>
        <strain>ATCC 35311</strain>
    </source>
</reference>
<gene>
    <name evidence="10" type="ordered locus">MPTP_1538</name>
</gene>
<dbReference type="InterPro" id="IPR051322">
    <property type="entry name" value="AA_ABC_Transporter_Permease"/>
</dbReference>
<organism evidence="10 11">
    <name type="scientific">Melissococcus plutonius (strain ATCC 35311 / DSM 29964 / CIP 104052 / LMG 20360 / NCIMB 702443)</name>
    <dbReference type="NCBI Taxonomy" id="940190"/>
    <lineage>
        <taxon>Bacteria</taxon>
        <taxon>Bacillati</taxon>
        <taxon>Bacillota</taxon>
        <taxon>Bacilli</taxon>
        <taxon>Lactobacillales</taxon>
        <taxon>Enterococcaceae</taxon>
        <taxon>Melissococcus</taxon>
    </lineage>
</organism>
<sequence length="228" mass="24666">MNEGISSFFDFSQIDLAKLQEKTIETLTMTGISIIIVTILGLLLGLLLFETSEKSNNSLTKILYWIVAIFVNIFRSIPFIILIVLLIPFTKNLLGSMSGVTGALPALIISAAPFYARMVEIAFHEIDRGVIEAAEAMGANRLQIIWKVLLPESLPALISGLTVTTISLVGYTAMAAAIGAGGLGSLAYQDGFQRGQNTVTLVATICILIIVFIIQFIGDMVVKKVDKR</sequence>
<proteinExistence type="inferred from homology"/>
<comment type="similarity">
    <text evidence="2">Belongs to the binding-protein-dependent transport system permease family. CysTW subfamily.</text>
</comment>
<keyword evidence="5 8" id="KW-0812">Transmembrane</keyword>
<evidence type="ECO:0000256" key="1">
    <source>
        <dbReference type="ARBA" id="ARBA00004651"/>
    </source>
</evidence>
<protein>
    <submittedName>
        <fullName evidence="10">Methionine ABC transporter permease protein</fullName>
    </submittedName>
</protein>
<dbReference type="InterPro" id="IPR000515">
    <property type="entry name" value="MetI-like"/>
</dbReference>
<evidence type="ECO:0000256" key="5">
    <source>
        <dbReference type="ARBA" id="ARBA00022692"/>
    </source>
</evidence>
<comment type="subcellular location">
    <subcellularLocation>
        <location evidence="1 8">Cell membrane</location>
        <topology evidence="1 8">Multi-pass membrane protein</topology>
    </subcellularLocation>
</comment>
<dbReference type="EMBL" id="AP012200">
    <property type="protein sequence ID" value="BAK21967.1"/>
    <property type="molecule type" value="Genomic_DNA"/>
</dbReference>
<dbReference type="InterPro" id="IPR035906">
    <property type="entry name" value="MetI-like_sf"/>
</dbReference>
<dbReference type="PANTHER" id="PTHR30450:SF1">
    <property type="entry name" value="D-METHIONINE TRANSPORT SYSTEM PERMEASE PROTEIN METI-RELATED"/>
    <property type="match status" value="1"/>
</dbReference>
<feature type="transmembrane region" description="Helical" evidence="8">
    <location>
        <begin position="27"/>
        <end position="50"/>
    </location>
</feature>
<dbReference type="KEGG" id="mps:MPTP_1538"/>
<keyword evidence="11" id="KW-1185">Reference proteome</keyword>
<dbReference type="STRING" id="940190.MPTP_1538"/>
<reference evidence="10 11" key="1">
    <citation type="journal article" date="2011" name="J. Bacteriol.">
        <title>Complete genome sequence of Melissococcus plutonius ATCC 35311.</title>
        <authorList>
            <person name="Okumura K."/>
            <person name="Arai R."/>
            <person name="Okura M."/>
            <person name="Kirikae T."/>
            <person name="Takamatsu D."/>
            <person name="Osaki M."/>
            <person name="Miyoshi-Akiyama T."/>
        </authorList>
    </citation>
    <scope>NUCLEOTIDE SEQUENCE [LARGE SCALE GENOMIC DNA]</scope>
    <source>
        <strain evidence="11">ATCC 35311 / CIP 104052 / LMG 20360 / NCIMB 702443</strain>
    </source>
</reference>
<dbReference type="CDD" id="cd06261">
    <property type="entry name" value="TM_PBP2"/>
    <property type="match status" value="1"/>
</dbReference>
<evidence type="ECO:0000313" key="11">
    <source>
        <dbReference type="Proteomes" id="UP000008456"/>
    </source>
</evidence>
<dbReference type="Gene3D" id="1.10.3720.10">
    <property type="entry name" value="MetI-like"/>
    <property type="match status" value="1"/>
</dbReference>
<evidence type="ECO:0000256" key="8">
    <source>
        <dbReference type="RuleBase" id="RU363032"/>
    </source>
</evidence>
<dbReference type="AlphaFoldDB" id="F3YBT9"/>
<feature type="transmembrane region" description="Helical" evidence="8">
    <location>
        <begin position="199"/>
        <end position="222"/>
    </location>
</feature>
<feature type="transmembrane region" description="Helical" evidence="8">
    <location>
        <begin position="156"/>
        <end position="179"/>
    </location>
</feature>
<accession>F3YBT9</accession>